<evidence type="ECO:0000313" key="2">
    <source>
        <dbReference type="EMBL" id="QDU91144.1"/>
    </source>
</evidence>
<dbReference type="Proteomes" id="UP000317429">
    <property type="component" value="Chromosome"/>
</dbReference>
<dbReference type="RefSeq" id="WP_145290981.1">
    <property type="nucleotide sequence ID" value="NZ_CP036291.1"/>
</dbReference>
<evidence type="ECO:0000256" key="1">
    <source>
        <dbReference type="SAM" id="Phobius"/>
    </source>
</evidence>
<accession>A0A518DI55</accession>
<gene>
    <name evidence="2" type="ORF">Pla175_45640</name>
</gene>
<sequence length="189" mass="19665">MRIRLTTMAVAALLAGVEARCWGDDGARQELAQIDAEIRLRSAAIAASRADAPTPRPMPYPKTTGALWLGAASGVPISPEPAAGKVSAELVSEIADLFDRRRETLALLARESEAEAAASAQPEQLQPQPAVAAQSSPRRVLGLCLLALTAALAGTAVAVKRRAARPGPTPMTDADFRRAAGGAVRRLVA</sequence>
<proteinExistence type="predicted"/>
<evidence type="ECO:0000313" key="3">
    <source>
        <dbReference type="Proteomes" id="UP000317429"/>
    </source>
</evidence>
<dbReference type="EMBL" id="CP036291">
    <property type="protein sequence ID" value="QDU91144.1"/>
    <property type="molecule type" value="Genomic_DNA"/>
</dbReference>
<keyword evidence="1" id="KW-0472">Membrane</keyword>
<name>A0A518DI55_9BACT</name>
<dbReference type="AlphaFoldDB" id="A0A518DI55"/>
<dbReference type="KEGG" id="pnd:Pla175_45640"/>
<reference evidence="2 3" key="1">
    <citation type="submission" date="2019-02" db="EMBL/GenBank/DDBJ databases">
        <title>Deep-cultivation of Planctomycetes and their phenomic and genomic characterization uncovers novel biology.</title>
        <authorList>
            <person name="Wiegand S."/>
            <person name="Jogler M."/>
            <person name="Boedeker C."/>
            <person name="Pinto D."/>
            <person name="Vollmers J."/>
            <person name="Rivas-Marin E."/>
            <person name="Kohn T."/>
            <person name="Peeters S.H."/>
            <person name="Heuer A."/>
            <person name="Rast P."/>
            <person name="Oberbeckmann S."/>
            <person name="Bunk B."/>
            <person name="Jeske O."/>
            <person name="Meyerdierks A."/>
            <person name="Storesund J.E."/>
            <person name="Kallscheuer N."/>
            <person name="Luecker S."/>
            <person name="Lage O.M."/>
            <person name="Pohl T."/>
            <person name="Merkel B.J."/>
            <person name="Hornburger P."/>
            <person name="Mueller R.-W."/>
            <person name="Bruemmer F."/>
            <person name="Labrenz M."/>
            <person name="Spormann A.M."/>
            <person name="Op den Camp H."/>
            <person name="Overmann J."/>
            <person name="Amann R."/>
            <person name="Jetten M.S.M."/>
            <person name="Mascher T."/>
            <person name="Medema M.H."/>
            <person name="Devos D.P."/>
            <person name="Kaster A.-K."/>
            <person name="Ovreas L."/>
            <person name="Rohde M."/>
            <person name="Galperin M.Y."/>
            <person name="Jogler C."/>
        </authorList>
    </citation>
    <scope>NUCLEOTIDE SEQUENCE [LARGE SCALE GENOMIC DNA]</scope>
    <source>
        <strain evidence="2 3">Pla175</strain>
    </source>
</reference>
<keyword evidence="3" id="KW-1185">Reference proteome</keyword>
<feature type="transmembrane region" description="Helical" evidence="1">
    <location>
        <begin position="140"/>
        <end position="159"/>
    </location>
</feature>
<keyword evidence="1" id="KW-1133">Transmembrane helix</keyword>
<organism evidence="2 3">
    <name type="scientific">Pirellulimonas nuda</name>
    <dbReference type="NCBI Taxonomy" id="2528009"/>
    <lineage>
        <taxon>Bacteria</taxon>
        <taxon>Pseudomonadati</taxon>
        <taxon>Planctomycetota</taxon>
        <taxon>Planctomycetia</taxon>
        <taxon>Pirellulales</taxon>
        <taxon>Lacipirellulaceae</taxon>
        <taxon>Pirellulimonas</taxon>
    </lineage>
</organism>
<protein>
    <submittedName>
        <fullName evidence="2">Uncharacterized protein</fullName>
    </submittedName>
</protein>
<keyword evidence="1" id="KW-0812">Transmembrane</keyword>